<evidence type="ECO:0000313" key="7">
    <source>
        <dbReference type="Proteomes" id="UP001055105"/>
    </source>
</evidence>
<dbReference type="InterPro" id="IPR052950">
    <property type="entry name" value="CISD"/>
</dbReference>
<reference evidence="6" key="1">
    <citation type="submission" date="2022-01" db="EMBL/GenBank/DDBJ databases">
        <title>Novel bile acid biosynthetic pathways are enriched in the microbiome of centenarians.</title>
        <authorList>
            <person name="Sato Y."/>
            <person name="Atarashi K."/>
            <person name="Plichta R.D."/>
            <person name="Arai Y."/>
            <person name="Sasajima S."/>
            <person name="Kearney M.S."/>
            <person name="Suda W."/>
            <person name="Takeshita K."/>
            <person name="Sasaki T."/>
            <person name="Okamoto S."/>
            <person name="Skelly N.A."/>
            <person name="Okamura Y."/>
            <person name="Vlamakis H."/>
            <person name="Li Y."/>
            <person name="Tanoue T."/>
            <person name="Takei H."/>
            <person name="Nittono H."/>
            <person name="Narushima S."/>
            <person name="Irie J."/>
            <person name="Itoh H."/>
            <person name="Moriya K."/>
            <person name="Sugiura Y."/>
            <person name="Suematsu M."/>
            <person name="Moritoki N."/>
            <person name="Shibata S."/>
            <person name="Littman R.D."/>
            <person name="Fischbach A.M."/>
            <person name="Uwamino Y."/>
            <person name="Inoue T."/>
            <person name="Honda A."/>
            <person name="Hattori M."/>
            <person name="Murai T."/>
            <person name="Xavier J.R."/>
            <person name="Hirose N."/>
            <person name="Honda K."/>
        </authorList>
    </citation>
    <scope>NUCLEOTIDE SEQUENCE</scope>
    <source>
        <strain evidence="6">CE91-St16</strain>
    </source>
</reference>
<dbReference type="SMART" id="SM00704">
    <property type="entry name" value="ZnF_CDGSH"/>
    <property type="match status" value="2"/>
</dbReference>
<evidence type="ECO:0000256" key="1">
    <source>
        <dbReference type="ARBA" id="ARBA00022714"/>
    </source>
</evidence>
<dbReference type="GO" id="GO:0051537">
    <property type="term" value="F:2 iron, 2 sulfur cluster binding"/>
    <property type="evidence" value="ECO:0007669"/>
    <property type="project" value="UniProtKB-KW"/>
</dbReference>
<dbReference type="Pfam" id="PF06902">
    <property type="entry name" value="Fer4_19"/>
    <property type="match status" value="1"/>
</dbReference>
<dbReference type="OMA" id="CDGSHWM"/>
<keyword evidence="4" id="KW-0411">Iron-sulfur</keyword>
<protein>
    <submittedName>
        <fullName evidence="6">Iron-binding protein</fullName>
    </submittedName>
</protein>
<dbReference type="InterPro" id="IPR018967">
    <property type="entry name" value="FeS-contain_CDGSH-typ"/>
</dbReference>
<dbReference type="GO" id="GO:0046872">
    <property type="term" value="F:metal ion binding"/>
    <property type="evidence" value="ECO:0007669"/>
    <property type="project" value="UniProtKB-KW"/>
</dbReference>
<organism evidence="6 7">
    <name type="scientific">Alistipes finegoldii</name>
    <dbReference type="NCBI Taxonomy" id="214856"/>
    <lineage>
        <taxon>Bacteria</taxon>
        <taxon>Pseudomonadati</taxon>
        <taxon>Bacteroidota</taxon>
        <taxon>Bacteroidia</taxon>
        <taxon>Bacteroidales</taxon>
        <taxon>Rikenellaceae</taxon>
        <taxon>Alistipes</taxon>
    </lineage>
</organism>
<keyword evidence="2" id="KW-0479">Metal-binding</keyword>
<dbReference type="PANTHER" id="PTHR46491">
    <property type="entry name" value="CDGSH IRON SULFUR DOMAIN PROTEIN HOMOLOG"/>
    <property type="match status" value="1"/>
</dbReference>
<name>A0AA37NNY8_9BACT</name>
<keyword evidence="1" id="KW-0001">2Fe-2S</keyword>
<dbReference type="GO" id="GO:0005737">
    <property type="term" value="C:cytoplasm"/>
    <property type="evidence" value="ECO:0007669"/>
    <property type="project" value="UniProtKB-ARBA"/>
</dbReference>
<evidence type="ECO:0000256" key="3">
    <source>
        <dbReference type="ARBA" id="ARBA00023004"/>
    </source>
</evidence>
<accession>A0AA37NNY8</accession>
<dbReference type="InterPro" id="IPR010693">
    <property type="entry name" value="Divergent_4Fe-4S_mono-cluster"/>
</dbReference>
<gene>
    <name evidence="6" type="ORF">CE91St16_23870</name>
</gene>
<dbReference type="Gene3D" id="3.40.5.90">
    <property type="entry name" value="CDGSH iron-sulfur domain, mitoNEET-type"/>
    <property type="match status" value="2"/>
</dbReference>
<evidence type="ECO:0000256" key="4">
    <source>
        <dbReference type="ARBA" id="ARBA00023014"/>
    </source>
</evidence>
<dbReference type="PANTHER" id="PTHR46491:SF3">
    <property type="entry name" value="CDGSH IRON-SULFUR DOMAIN-CONTAINING PROTEIN 3, MITOCHONDRIAL"/>
    <property type="match status" value="1"/>
</dbReference>
<dbReference type="InterPro" id="IPR042216">
    <property type="entry name" value="MitoNEET_CISD"/>
</dbReference>
<proteinExistence type="predicted"/>
<dbReference type="Proteomes" id="UP001055105">
    <property type="component" value="Unassembled WGS sequence"/>
</dbReference>
<feature type="domain" description="Iron-binding zinc finger CDGSH type" evidence="5">
    <location>
        <begin position="200"/>
        <end position="241"/>
    </location>
</feature>
<evidence type="ECO:0000313" key="6">
    <source>
        <dbReference type="EMBL" id="GKI19479.1"/>
    </source>
</evidence>
<evidence type="ECO:0000256" key="2">
    <source>
        <dbReference type="ARBA" id="ARBA00022723"/>
    </source>
</evidence>
<sequence length="258" mass="29075">MSNMSNLKIETGSSPAEERFSITVTETGPYLVYGRPPLAEQFIMPDESNDSWYFQEGRHFSTESEPTALCRCGASRRKPYCDGSHEKASWDPRLTAQRDALLDNAEVIDGGTLQMTDNEKYCVFARFCHPHGDAWSLTEQSDDPEARRLAVREASMCPSGRLMAWDKETMKPYEFRFEPSLGLIEDITIGASGGLWIRGGIPMRRENGQTYEIRNRVVACRCGQSANKPYCDGTHAAIKWRDELNGEPVGETLPEEVY</sequence>
<dbReference type="PIRSF" id="PIRSF009180">
    <property type="entry name" value="UCP009180"/>
    <property type="match status" value="1"/>
</dbReference>
<feature type="domain" description="Iron-binding zinc finger CDGSH type" evidence="5">
    <location>
        <begin position="37"/>
        <end position="91"/>
    </location>
</feature>
<dbReference type="AlphaFoldDB" id="A0AA37NNY8"/>
<dbReference type="InterPro" id="IPR016548">
    <property type="entry name" value="UCP009180"/>
</dbReference>
<dbReference type="Pfam" id="PF09360">
    <property type="entry name" value="zf-CDGSH"/>
    <property type="match status" value="2"/>
</dbReference>
<evidence type="ECO:0000259" key="5">
    <source>
        <dbReference type="SMART" id="SM00704"/>
    </source>
</evidence>
<keyword evidence="3" id="KW-0408">Iron</keyword>
<comment type="caution">
    <text evidence="6">The sequence shown here is derived from an EMBL/GenBank/DDBJ whole genome shotgun (WGS) entry which is preliminary data.</text>
</comment>
<dbReference type="EMBL" id="BQOL01000001">
    <property type="protein sequence ID" value="GKI19479.1"/>
    <property type="molecule type" value="Genomic_DNA"/>
</dbReference>